<evidence type="ECO:0000313" key="1">
    <source>
        <dbReference type="EMBL" id="GAD30120.1"/>
    </source>
</evidence>
<dbReference type="EMBL" id="DF196819">
    <property type="protein sequence ID" value="GAD30120.1"/>
    <property type="molecule type" value="Genomic_DNA"/>
</dbReference>
<dbReference type="Proteomes" id="UP000030675">
    <property type="component" value="Unassembled WGS sequence"/>
</dbReference>
<proteinExistence type="predicted"/>
<sequence length="223" mass="25125">MSDPLAVYTQGGVGMSNNGLNLKMGKSYDTKDPTTMAMNIFEVKGFMGEHITHDGDDSIDSIRFRNFQLDLTNGRGSQIDVNWNFENNLGSASYSMLQALPKWGSVQLYPLAGLGITVTDTAEIRGIDHEYGSVGYAIPSSYVVVGTYAKVDVTDKIWLNYNPMYISTLNNNEYMSDLLNGFHHEAAVSYKLNDRQTIRTFANWDHDTQFKNGDFRLEFNHQF</sequence>
<dbReference type="HOGENOM" id="CLU_092445_0_0_6"/>
<name>A0A0U1P6C7_PHOLE</name>
<organism evidence="1 2">
    <name type="scientific">Photobacterium leiognathi lrivu.4.1</name>
    <dbReference type="NCBI Taxonomy" id="1248232"/>
    <lineage>
        <taxon>Bacteria</taxon>
        <taxon>Pseudomonadati</taxon>
        <taxon>Pseudomonadota</taxon>
        <taxon>Gammaproteobacteria</taxon>
        <taxon>Vibrionales</taxon>
        <taxon>Vibrionaceae</taxon>
        <taxon>Photobacterium</taxon>
    </lineage>
</organism>
<gene>
    <name evidence="1" type="ORF">PLEI_1775</name>
</gene>
<reference evidence="2" key="1">
    <citation type="submission" date="2012-12" db="EMBL/GenBank/DDBJ databases">
        <title>Genome Sequence of Photobacterium leiognathi lrivu.4.1.</title>
        <authorList>
            <person name="Urbanczyk H."/>
            <person name="Ogura Y."/>
            <person name="Hayashi T."/>
            <person name="Dunlap P.V."/>
        </authorList>
    </citation>
    <scope>NUCLEOTIDE SEQUENCE [LARGE SCALE GENOMIC DNA]</scope>
    <source>
        <strain evidence="2">lrivu.4.1</strain>
    </source>
</reference>
<evidence type="ECO:0008006" key="3">
    <source>
        <dbReference type="Google" id="ProtNLM"/>
    </source>
</evidence>
<accession>A0A0U1P6C7</accession>
<dbReference type="eggNOG" id="ENOG502Z87A">
    <property type="taxonomic scope" value="Bacteria"/>
</dbReference>
<dbReference type="AlphaFoldDB" id="A0A0U1P6C7"/>
<evidence type="ECO:0000313" key="2">
    <source>
        <dbReference type="Proteomes" id="UP000030675"/>
    </source>
</evidence>
<protein>
    <recommendedName>
        <fullName evidence="3">Porin</fullName>
    </recommendedName>
</protein>